<protein>
    <submittedName>
        <fullName evidence="1">Glucuronoxylan 4-O-methyltransferase 2</fullName>
    </submittedName>
</protein>
<dbReference type="Proteomes" id="UP001060215">
    <property type="component" value="Chromosome 3"/>
</dbReference>
<comment type="caution">
    <text evidence="1">The sequence shown here is derived from an EMBL/GenBank/DDBJ whole genome shotgun (WGS) entry which is preliminary data.</text>
</comment>
<evidence type="ECO:0000313" key="1">
    <source>
        <dbReference type="EMBL" id="KAI8026752.1"/>
    </source>
</evidence>
<sequence>MKVGSRKSSLGSPRWNPIMSRMTTRVPCGGTRRMSAIYTAGLMARNREDDGESTHVFVHDVDREVEDEFSRVFLCDGYVMKQEGRLRHFKIPSHRDSLDKPFCP</sequence>
<organism evidence="1 2">
    <name type="scientific">Camellia lanceoleosa</name>
    <dbReference type="NCBI Taxonomy" id="1840588"/>
    <lineage>
        <taxon>Eukaryota</taxon>
        <taxon>Viridiplantae</taxon>
        <taxon>Streptophyta</taxon>
        <taxon>Embryophyta</taxon>
        <taxon>Tracheophyta</taxon>
        <taxon>Spermatophyta</taxon>
        <taxon>Magnoliopsida</taxon>
        <taxon>eudicotyledons</taxon>
        <taxon>Gunneridae</taxon>
        <taxon>Pentapetalae</taxon>
        <taxon>asterids</taxon>
        <taxon>Ericales</taxon>
        <taxon>Theaceae</taxon>
        <taxon>Camellia</taxon>
    </lineage>
</organism>
<accession>A0ACC0IN22</accession>
<reference evidence="1 2" key="1">
    <citation type="journal article" date="2022" name="Plant J.">
        <title>Chromosome-level genome of Camellia lanceoleosa provides a valuable resource for understanding genome evolution and self-incompatibility.</title>
        <authorList>
            <person name="Gong W."/>
            <person name="Xiao S."/>
            <person name="Wang L."/>
            <person name="Liao Z."/>
            <person name="Chang Y."/>
            <person name="Mo W."/>
            <person name="Hu G."/>
            <person name="Li W."/>
            <person name="Zhao G."/>
            <person name="Zhu H."/>
            <person name="Hu X."/>
            <person name="Ji K."/>
            <person name="Xiang X."/>
            <person name="Song Q."/>
            <person name="Yuan D."/>
            <person name="Jin S."/>
            <person name="Zhang L."/>
        </authorList>
    </citation>
    <scope>NUCLEOTIDE SEQUENCE [LARGE SCALE GENOMIC DNA]</scope>
    <source>
        <strain evidence="1">SQ_2022a</strain>
    </source>
</reference>
<dbReference type="EMBL" id="CM045760">
    <property type="protein sequence ID" value="KAI8026752.1"/>
    <property type="molecule type" value="Genomic_DNA"/>
</dbReference>
<evidence type="ECO:0000313" key="2">
    <source>
        <dbReference type="Proteomes" id="UP001060215"/>
    </source>
</evidence>
<gene>
    <name evidence="1" type="ORF">LOK49_LG02G02769</name>
</gene>
<name>A0ACC0IN22_9ERIC</name>
<proteinExistence type="predicted"/>
<keyword evidence="2" id="KW-1185">Reference proteome</keyword>